<keyword evidence="3" id="KW-1185">Reference proteome</keyword>
<accession>A0A3Q3Q842</accession>
<feature type="transmembrane region" description="Helical" evidence="1">
    <location>
        <begin position="24"/>
        <end position="45"/>
    </location>
</feature>
<dbReference type="STRING" id="43700.ENSMALP00000006620"/>
<keyword evidence="1" id="KW-1133">Transmembrane helix</keyword>
<protein>
    <recommendedName>
        <fullName evidence="4">Immunoglobulin V-set domain-containing protein</fullName>
    </recommendedName>
</protein>
<organism evidence="2 3">
    <name type="scientific">Monopterus albus</name>
    <name type="common">Swamp eel</name>
    <dbReference type="NCBI Taxonomy" id="43700"/>
    <lineage>
        <taxon>Eukaryota</taxon>
        <taxon>Metazoa</taxon>
        <taxon>Chordata</taxon>
        <taxon>Craniata</taxon>
        <taxon>Vertebrata</taxon>
        <taxon>Euteleostomi</taxon>
        <taxon>Actinopterygii</taxon>
        <taxon>Neopterygii</taxon>
        <taxon>Teleostei</taxon>
        <taxon>Neoteleostei</taxon>
        <taxon>Acanthomorphata</taxon>
        <taxon>Anabantaria</taxon>
        <taxon>Synbranchiformes</taxon>
        <taxon>Synbranchidae</taxon>
        <taxon>Monopterus</taxon>
    </lineage>
</organism>
<name>A0A3Q3Q842_MONAL</name>
<dbReference type="Gene3D" id="2.60.40.10">
    <property type="entry name" value="Immunoglobulins"/>
    <property type="match status" value="1"/>
</dbReference>
<evidence type="ECO:0008006" key="4">
    <source>
        <dbReference type="Google" id="ProtNLM"/>
    </source>
</evidence>
<dbReference type="Ensembl" id="ENSMALT00000006760.1">
    <property type="protein sequence ID" value="ENSMALP00000006620.1"/>
    <property type="gene ID" value="ENSMALG00000004732.1"/>
</dbReference>
<reference evidence="2" key="2">
    <citation type="submission" date="2025-09" db="UniProtKB">
        <authorList>
            <consortium name="Ensembl"/>
        </authorList>
    </citation>
    <scope>IDENTIFICATION</scope>
</reference>
<keyword evidence="1" id="KW-0812">Transmembrane</keyword>
<dbReference type="AlphaFoldDB" id="A0A3Q3Q842"/>
<keyword evidence="1" id="KW-0472">Membrane</keyword>
<dbReference type="Proteomes" id="UP000261600">
    <property type="component" value="Unplaced"/>
</dbReference>
<evidence type="ECO:0000313" key="2">
    <source>
        <dbReference type="Ensembl" id="ENSMALP00000006620.1"/>
    </source>
</evidence>
<proteinExistence type="predicted"/>
<reference evidence="2" key="1">
    <citation type="submission" date="2025-08" db="UniProtKB">
        <authorList>
            <consortium name="Ensembl"/>
        </authorList>
    </citation>
    <scope>IDENTIFICATION</scope>
</reference>
<sequence length="131" mass="14102">MAVWHTLSGKSWMSVLGAGDSNTWWTGSVMVWRSGPGFLALLFLIQTSSLPSTKHTRTNLGGPSESLLPVAPASLPRLFLIFQLGTQNETSPGLSVTVSEDKTQINLEIVSANVSDSAVYYCALQPTYKGK</sequence>
<evidence type="ECO:0000256" key="1">
    <source>
        <dbReference type="SAM" id="Phobius"/>
    </source>
</evidence>
<dbReference type="SUPFAM" id="SSF48726">
    <property type="entry name" value="Immunoglobulin"/>
    <property type="match status" value="1"/>
</dbReference>
<evidence type="ECO:0000313" key="3">
    <source>
        <dbReference type="Proteomes" id="UP000261600"/>
    </source>
</evidence>
<dbReference type="InterPro" id="IPR013783">
    <property type="entry name" value="Ig-like_fold"/>
</dbReference>
<dbReference type="InterPro" id="IPR036179">
    <property type="entry name" value="Ig-like_dom_sf"/>
</dbReference>